<name>A0A135LC72_PENPA</name>
<dbReference type="OrthoDB" id="4227269at2759"/>
<dbReference type="GeneID" id="63708349"/>
<evidence type="ECO:0000313" key="2">
    <source>
        <dbReference type="EMBL" id="KXG46480.1"/>
    </source>
</evidence>
<sequence>MHEKPANMPPKTYLTTGLRHLPKPRALEPGEAFIVRYKNSLRQYKADVWIGIVLPDRFGPSRHINRRPVGAQPADGAWVTHLKDRVYSMYLPGRNMYKWVGLQDLYVLNEKTPNVLQRAQRQPDAKIWDDILEIVRGEPGLEFWKNMALQELGAKGKRGKELRIVLPSGHEDLVSCGESHDDSESEEEEDEKPDELQEAASNHVEPVTDAGPGSYNEPAAIRSFSDARASQRVPLRQSLGSFQDVKPAASASEIPFADRETSIVTTTQQFQPRAPLMPPTSSLPTPSALVTPSPTTMTPNPVPKVENETSTGVPDVAPQQPVADFSIFDLTLGQALKHVFLDQHEAAKIKDVFLGAATLERQPEYLQIREYLSDGEFNPRLITLKNSGFSHPTPFPALDARINTTIFRLVGDQMGIGQNFKLNGVSNSLDLENAILVLGRVYLQARRFGLMDLVYRIAFKLQVAWNCYPELYQSKPLLEVAALAFAGRTEFDEADCDYLQAWLIHFISEASDLLTYNANEQFWSLLRTYPKLQEKVLNLRTLAHVHNPELYGNTRALLESRGLGNL</sequence>
<dbReference type="OMA" id="WNCYPEL"/>
<dbReference type="EMBL" id="LHQR01000069">
    <property type="protein sequence ID" value="KXG46480.1"/>
    <property type="molecule type" value="Genomic_DNA"/>
</dbReference>
<feature type="region of interest" description="Disordered" evidence="1">
    <location>
        <begin position="171"/>
        <end position="200"/>
    </location>
</feature>
<proteinExistence type="predicted"/>
<feature type="compositionally biased region" description="Basic and acidic residues" evidence="1">
    <location>
        <begin position="171"/>
        <end position="182"/>
    </location>
</feature>
<protein>
    <submittedName>
        <fullName evidence="2">Uncharacterized protein</fullName>
    </submittedName>
</protein>
<feature type="compositionally biased region" description="Low complexity" evidence="1">
    <location>
        <begin position="279"/>
        <end position="296"/>
    </location>
</feature>
<accession>A0A135LC72</accession>
<reference evidence="2 3" key="1">
    <citation type="journal article" date="2016" name="BMC Genomics">
        <title>Genome sequencing and secondary metabolism of the postharvest pathogen Penicillium griseofulvum.</title>
        <authorList>
            <person name="Banani H."/>
            <person name="Marcet-Houben M."/>
            <person name="Ballester A.R."/>
            <person name="Abbruscato P."/>
            <person name="Gonzalez-Candelas L."/>
            <person name="Gabaldon T."/>
            <person name="Spadaro D."/>
        </authorList>
    </citation>
    <scope>NUCLEOTIDE SEQUENCE [LARGE SCALE GENOMIC DNA]</scope>
    <source>
        <strain evidence="2 3">PG3</strain>
    </source>
</reference>
<keyword evidence="3" id="KW-1185">Reference proteome</keyword>
<gene>
    <name evidence="2" type="ORF">PGRI_053360</name>
</gene>
<dbReference type="AlphaFoldDB" id="A0A135LC72"/>
<evidence type="ECO:0000313" key="3">
    <source>
        <dbReference type="Proteomes" id="UP000070168"/>
    </source>
</evidence>
<dbReference type="RefSeq" id="XP_040645016.1">
    <property type="nucleotide sequence ID" value="XM_040793049.1"/>
</dbReference>
<feature type="region of interest" description="Disordered" evidence="1">
    <location>
        <begin position="268"/>
        <end position="318"/>
    </location>
</feature>
<comment type="caution">
    <text evidence="2">The sequence shown here is derived from an EMBL/GenBank/DDBJ whole genome shotgun (WGS) entry which is preliminary data.</text>
</comment>
<organism evidence="2 3">
    <name type="scientific">Penicillium patulum</name>
    <name type="common">Penicillium griseofulvum</name>
    <dbReference type="NCBI Taxonomy" id="5078"/>
    <lineage>
        <taxon>Eukaryota</taxon>
        <taxon>Fungi</taxon>
        <taxon>Dikarya</taxon>
        <taxon>Ascomycota</taxon>
        <taxon>Pezizomycotina</taxon>
        <taxon>Eurotiomycetes</taxon>
        <taxon>Eurotiomycetidae</taxon>
        <taxon>Eurotiales</taxon>
        <taxon>Aspergillaceae</taxon>
        <taxon>Penicillium</taxon>
    </lineage>
</organism>
<evidence type="ECO:0000256" key="1">
    <source>
        <dbReference type="SAM" id="MobiDB-lite"/>
    </source>
</evidence>
<dbReference type="Proteomes" id="UP000070168">
    <property type="component" value="Unassembled WGS sequence"/>
</dbReference>
<feature type="compositionally biased region" description="Acidic residues" evidence="1">
    <location>
        <begin position="183"/>
        <end position="197"/>
    </location>
</feature>